<evidence type="ECO:0000313" key="2">
    <source>
        <dbReference type="Proteomes" id="UP001320706"/>
    </source>
</evidence>
<evidence type="ECO:0000313" key="1">
    <source>
        <dbReference type="EMBL" id="KAK8202082.1"/>
    </source>
</evidence>
<comment type="caution">
    <text evidence="1">The sequence shown here is derived from an EMBL/GenBank/DDBJ whole genome shotgun (WGS) entry which is preliminary data.</text>
</comment>
<dbReference type="Proteomes" id="UP001320706">
    <property type="component" value="Unassembled WGS sequence"/>
</dbReference>
<proteinExistence type="predicted"/>
<name>A0ACC3SA96_9PEZI</name>
<protein>
    <submittedName>
        <fullName evidence="1">Lysophospholipase 1</fullName>
        <ecNumber evidence="1">3.1.1.5</ecNumber>
    </submittedName>
</protein>
<sequence length="532" mass="56432">MLGISLVSAAAIDARLAKSAYAPVSAACPSTSLVRAASGGLSSSESTYATARKAIADTSLASWLKSANSDFDTSSLPALALTVSGGGYRSLLCGAGVIQGFDSRDSSVGTSGIFQGLTYQAGLSGGAWLTSSFAGNNWPTISSLKTSLWEDAFADSLLLPEKFLAAVAYAEIAADIIEKDEAGYDPTLTDVWGRLLSYQLLDGSDGGVATRLSSLTSFSNFTSHAVPYPIITSLGLSSTDTCLPTLSATQYEFHPYEFGSWDSGVSAFTQTEYLGSRLTNGEPTTTGVCTTQYDNLGYVLGTSSTLFNEVCSVIPAQNDTSDIDKVLEGIVAKVHTPVLRDLFAVYPNPFYKYTASTAVSSETELELVDGGEELQNNPIWPFLNADRADVLIVNDNSADTDDNFPNGTEIYTTYVQAQAVGLTKMPTIPPVSTFVSEGLNKRATFFGCDEADALTIVYLPNVNYTFTSNESTEKFQYSKAQTDAMVANGVLIADQNGDEEWPTCLGCAVLKKEAGELPSACTACFTKYCYSS</sequence>
<dbReference type="EMBL" id="JAMKPW020000033">
    <property type="protein sequence ID" value="KAK8202082.1"/>
    <property type="molecule type" value="Genomic_DNA"/>
</dbReference>
<keyword evidence="2" id="KW-1185">Reference proteome</keyword>
<accession>A0ACC3SA96</accession>
<reference evidence="1" key="1">
    <citation type="submission" date="2024-02" db="EMBL/GenBank/DDBJ databases">
        <title>Metagenome Assembled Genome of Zalaria obscura JY119.</title>
        <authorList>
            <person name="Vighnesh L."/>
            <person name="Jagadeeshwari U."/>
            <person name="Venkata Ramana C."/>
            <person name="Sasikala C."/>
        </authorList>
    </citation>
    <scope>NUCLEOTIDE SEQUENCE</scope>
    <source>
        <strain evidence="1">JY119</strain>
    </source>
</reference>
<organism evidence="1 2">
    <name type="scientific">Zalaria obscura</name>
    <dbReference type="NCBI Taxonomy" id="2024903"/>
    <lineage>
        <taxon>Eukaryota</taxon>
        <taxon>Fungi</taxon>
        <taxon>Dikarya</taxon>
        <taxon>Ascomycota</taxon>
        <taxon>Pezizomycotina</taxon>
        <taxon>Dothideomycetes</taxon>
        <taxon>Dothideomycetidae</taxon>
        <taxon>Dothideales</taxon>
        <taxon>Zalariaceae</taxon>
        <taxon>Zalaria</taxon>
    </lineage>
</organism>
<gene>
    <name evidence="1" type="primary">PLB1_2</name>
    <name evidence="1" type="ORF">M8818_005608</name>
</gene>
<dbReference type="EC" id="3.1.1.5" evidence="1"/>
<keyword evidence="1" id="KW-0378">Hydrolase</keyword>